<gene>
    <name evidence="8" type="ORF">PNEG_03241</name>
</gene>
<dbReference type="Proteomes" id="UP000011958">
    <property type="component" value="Unassembled WGS sequence"/>
</dbReference>
<feature type="domain" description="Sec23/Sec24 beta-sandwich" evidence="7">
    <location>
        <begin position="566"/>
        <end position="647"/>
    </location>
</feature>
<dbReference type="InterPro" id="IPR036180">
    <property type="entry name" value="Gelsolin-like_dom_sf"/>
</dbReference>
<dbReference type="GO" id="GO:0008270">
    <property type="term" value="F:zinc ion binding"/>
    <property type="evidence" value="ECO:0007669"/>
    <property type="project" value="InterPro"/>
</dbReference>
<keyword evidence="9" id="KW-1185">Reference proteome</keyword>
<organism evidence="8 9">
    <name type="scientific">Pneumocystis murina (strain B123)</name>
    <name type="common">Mouse pneumocystis pneumonia agent</name>
    <name type="synonym">Pneumocystis carinii f. sp. muris</name>
    <dbReference type="NCBI Taxonomy" id="1069680"/>
    <lineage>
        <taxon>Eukaryota</taxon>
        <taxon>Fungi</taxon>
        <taxon>Dikarya</taxon>
        <taxon>Ascomycota</taxon>
        <taxon>Taphrinomycotina</taxon>
        <taxon>Pneumocystomycetes</taxon>
        <taxon>Pneumocystaceae</taxon>
        <taxon>Pneumocystis</taxon>
    </lineage>
</organism>
<dbReference type="Pfam" id="PF08033">
    <property type="entry name" value="Sec23_BS"/>
    <property type="match status" value="1"/>
</dbReference>
<protein>
    <submittedName>
        <fullName evidence="8">Uncharacterized protein</fullName>
    </submittedName>
</protein>
<evidence type="ECO:0000259" key="6">
    <source>
        <dbReference type="Pfam" id="PF04815"/>
    </source>
</evidence>
<dbReference type="OMA" id="INPFMTF"/>
<dbReference type="InterPro" id="IPR006900">
    <property type="entry name" value="Sec23/24_helical_dom"/>
</dbReference>
<keyword evidence="3" id="KW-0653">Protein transport</keyword>
<evidence type="ECO:0000259" key="5">
    <source>
        <dbReference type="Pfam" id="PF04811"/>
    </source>
</evidence>
<dbReference type="GeneID" id="19896928"/>
<dbReference type="RefSeq" id="XP_007875307.1">
    <property type="nucleotide sequence ID" value="XM_007877116.1"/>
</dbReference>
<dbReference type="AlphaFoldDB" id="M7PD73"/>
<dbReference type="SUPFAM" id="SSF53300">
    <property type="entry name" value="vWA-like"/>
    <property type="match status" value="1"/>
</dbReference>
<dbReference type="OrthoDB" id="49016at2759"/>
<evidence type="ECO:0000313" key="8">
    <source>
        <dbReference type="EMBL" id="EMR08404.1"/>
    </source>
</evidence>
<sequence>MYSLSSKIKSAESICKDACDENEEAFLPNVPVVSASVVDNKGVGMLKNIGNSIETSSSEAFSGDNVMEGLQEQYSNLHISGSVSQRNKHRTIRAYDLSYNDLSDRSKSVNSLDLQDNKPFPLISDFGDQRELRNPQLILTNQSGSKIDPEKIPSVVHVHEISQETYKRNIFSVTESHVIPSANTDFITFDQGISSLKFVRLVTRNIAETKEISSATFIPISMVVQPFAPQKSEEAPIPLVDYGEMGPPRCRKCRAYINPFMSFIQGGSKFVCNICSFPTDVGAEWFSPLNGLGKRQDFDHRPELSHGTVEFSVPKEYQTCPVEPIKMIFAIDVSETAIQKGIPRVAANAIIKALYEPSDRPFPPGAKICIVTFDRTLHFYNLSSSLNDAEMLIVSDINDAFIPLHEGLFVDAYESRNIIEIVLKSIAVMFDNLKVPEPALGFLVQSSLIALEKTGGKLIVFLTALPTWGPGSLRFREDSKLYNTDNEKQLFTTQNVFWDNLAKKCVSLGIGVDFFLFPAFYIDISTIGILASITGGEIYYYQDFIEERDAFRVIGEFVRNVTREQAYHVQMKVRCSNGLQVQRYIGNYIQKRSELELSVIDSEKAISITFTYDSKLNPKSNAYFQCAVLYTTTTGQRRLRCYNTVASISSNPCDIIRYVDIDAYITILAKSALLKIMKKSLKQIRDELTDICINILACYRKNLSSSIPTSQLVLPENLKLLPIYILCLLKLPALKNGNIQSDLRMQNAQYILTVGVRELISFIYPRVFPLHNLSDEMGFPDNSGNFILPKAIRASSSYLDEGGIYLMINGNNAVLWFHNYVSPKLLKDLYGDDISQLSDINPRSTYLPNLNTRFSIQVRNILFYFNSFYPGKTLTAYVSRQGHDESAHEFMAQLVEDKQCNSTSYVDFLCYIHRQIQLELSGSRRIYDFKEDLFRSWQGRI</sequence>
<dbReference type="InterPro" id="IPR006895">
    <property type="entry name" value="Znf_Sec23_Sec24"/>
</dbReference>
<accession>M7PD73</accession>
<dbReference type="Pfam" id="PF04811">
    <property type="entry name" value="Sec23_trunk"/>
    <property type="match status" value="1"/>
</dbReference>
<name>M7PD73_PNEMU</name>
<evidence type="ECO:0000256" key="3">
    <source>
        <dbReference type="ARBA" id="ARBA00022927"/>
    </source>
</evidence>
<dbReference type="PANTHER" id="PTHR13803:SF4">
    <property type="entry name" value="SECRETORY 24CD, ISOFORM C"/>
    <property type="match status" value="1"/>
</dbReference>
<dbReference type="EMBL" id="AFWA02000010">
    <property type="protein sequence ID" value="EMR08404.1"/>
    <property type="molecule type" value="Genomic_DNA"/>
</dbReference>
<proteinExistence type="inferred from homology"/>
<comment type="caution">
    <text evidence="8">The sequence shown here is derived from an EMBL/GenBank/DDBJ whole genome shotgun (WGS) entry which is preliminary data.</text>
</comment>
<dbReference type="InterPro" id="IPR012990">
    <property type="entry name" value="Beta-sandwich_Sec23_24"/>
</dbReference>
<dbReference type="InterPro" id="IPR036174">
    <property type="entry name" value="Znf_Sec23_Sec24_sf"/>
</dbReference>
<dbReference type="SUPFAM" id="SSF81811">
    <property type="entry name" value="Helical domain of Sec23/24"/>
    <property type="match status" value="1"/>
</dbReference>
<feature type="domain" description="Sec23/Sec24 trunk" evidence="5">
    <location>
        <begin position="324"/>
        <end position="561"/>
    </location>
</feature>
<dbReference type="Gene3D" id="2.60.40.1670">
    <property type="entry name" value="beta-sandwich domain of Sec23/24"/>
    <property type="match status" value="1"/>
</dbReference>
<dbReference type="GO" id="GO:0006886">
    <property type="term" value="P:intracellular protein transport"/>
    <property type="evidence" value="ECO:0007669"/>
    <property type="project" value="InterPro"/>
</dbReference>
<dbReference type="InterPro" id="IPR036465">
    <property type="entry name" value="vWFA_dom_sf"/>
</dbReference>
<comment type="similarity">
    <text evidence="1">Belongs to the SEC23/SEC24 family. SEC24 subfamily.</text>
</comment>
<dbReference type="VEuPathDB" id="FungiDB:PNEG_03241"/>
<dbReference type="GO" id="GO:0090110">
    <property type="term" value="P:COPII-coated vesicle cargo loading"/>
    <property type="evidence" value="ECO:0007669"/>
    <property type="project" value="TreeGrafter"/>
</dbReference>
<dbReference type="Pfam" id="PF04815">
    <property type="entry name" value="Sec23_helical"/>
    <property type="match status" value="1"/>
</dbReference>
<keyword evidence="2" id="KW-0813">Transport</keyword>
<dbReference type="Gene3D" id="1.20.120.730">
    <property type="entry name" value="Sec23/Sec24 helical domain"/>
    <property type="match status" value="1"/>
</dbReference>
<dbReference type="SUPFAM" id="SSF81995">
    <property type="entry name" value="beta-sandwich domain of Sec23/24"/>
    <property type="match status" value="1"/>
</dbReference>
<evidence type="ECO:0000256" key="1">
    <source>
        <dbReference type="ARBA" id="ARBA00008334"/>
    </source>
</evidence>
<feature type="domain" description="Zinc finger Sec23/Sec24-type" evidence="4">
    <location>
        <begin position="247"/>
        <end position="283"/>
    </location>
</feature>
<dbReference type="HOGENOM" id="CLU_004589_1_2_1"/>
<dbReference type="GO" id="GO:0000149">
    <property type="term" value="F:SNARE binding"/>
    <property type="evidence" value="ECO:0007669"/>
    <property type="project" value="TreeGrafter"/>
</dbReference>
<evidence type="ECO:0000259" key="4">
    <source>
        <dbReference type="Pfam" id="PF04810"/>
    </source>
</evidence>
<dbReference type="eggNOG" id="KOG1984">
    <property type="taxonomic scope" value="Eukaryota"/>
</dbReference>
<evidence type="ECO:0000259" key="7">
    <source>
        <dbReference type="Pfam" id="PF08033"/>
    </source>
</evidence>
<feature type="domain" description="Sec23/Sec24 helical" evidence="6">
    <location>
        <begin position="660"/>
        <end position="760"/>
    </location>
</feature>
<dbReference type="InterPro" id="IPR050550">
    <property type="entry name" value="SEC23_SEC24_subfamily"/>
</dbReference>
<dbReference type="InterPro" id="IPR006896">
    <property type="entry name" value="Sec23/24_trunk_dom"/>
</dbReference>
<dbReference type="GO" id="GO:0030127">
    <property type="term" value="C:COPII vesicle coat"/>
    <property type="evidence" value="ECO:0007669"/>
    <property type="project" value="InterPro"/>
</dbReference>
<dbReference type="GO" id="GO:0070971">
    <property type="term" value="C:endoplasmic reticulum exit site"/>
    <property type="evidence" value="ECO:0007669"/>
    <property type="project" value="TreeGrafter"/>
</dbReference>
<dbReference type="Gene3D" id="3.40.20.10">
    <property type="entry name" value="Severin"/>
    <property type="match status" value="1"/>
</dbReference>
<dbReference type="SUPFAM" id="SSF82919">
    <property type="entry name" value="Zn-finger domain of Sec23/24"/>
    <property type="match status" value="1"/>
</dbReference>
<dbReference type="Gene3D" id="2.30.30.380">
    <property type="entry name" value="Zn-finger domain of Sec23/24"/>
    <property type="match status" value="1"/>
</dbReference>
<dbReference type="SUPFAM" id="SSF82754">
    <property type="entry name" value="C-terminal, gelsolin-like domain of Sec23/24"/>
    <property type="match status" value="1"/>
</dbReference>
<evidence type="ECO:0000256" key="2">
    <source>
        <dbReference type="ARBA" id="ARBA00022448"/>
    </source>
</evidence>
<dbReference type="STRING" id="1069680.M7PD73"/>
<dbReference type="PANTHER" id="PTHR13803">
    <property type="entry name" value="SEC24-RELATED PROTEIN"/>
    <property type="match status" value="1"/>
</dbReference>
<reference evidence="9" key="1">
    <citation type="journal article" date="2016" name="Nat. Commun.">
        <title>Genome analysis of three Pneumocystis species reveals adaptation mechanisms to life exclusively in mammalian hosts.</title>
        <authorList>
            <person name="Ma L."/>
            <person name="Chen Z."/>
            <person name="Huang D.W."/>
            <person name="Kutty G."/>
            <person name="Ishihara M."/>
            <person name="Wang H."/>
            <person name="Abouelleil A."/>
            <person name="Bishop L."/>
            <person name="Davey E."/>
            <person name="Deng R."/>
            <person name="Deng X."/>
            <person name="Fan L."/>
            <person name="Fantoni G."/>
            <person name="Fitzgerald M."/>
            <person name="Gogineni E."/>
            <person name="Goldberg J.M."/>
            <person name="Handley G."/>
            <person name="Hu X."/>
            <person name="Huber C."/>
            <person name="Jiao X."/>
            <person name="Jones K."/>
            <person name="Levin J.Z."/>
            <person name="Liu Y."/>
            <person name="Macdonald P."/>
            <person name="Melnikov A."/>
            <person name="Raley C."/>
            <person name="Sassi M."/>
            <person name="Sherman B.T."/>
            <person name="Song X."/>
            <person name="Sykes S."/>
            <person name="Tran B."/>
            <person name="Walsh L."/>
            <person name="Xia Y."/>
            <person name="Yang J."/>
            <person name="Young S."/>
            <person name="Zeng Q."/>
            <person name="Zheng X."/>
            <person name="Stephens R."/>
            <person name="Nusbaum C."/>
            <person name="Birren B.W."/>
            <person name="Azadi P."/>
            <person name="Lempicki R.A."/>
            <person name="Cuomo C.A."/>
            <person name="Kovacs J.A."/>
        </authorList>
    </citation>
    <scope>NUCLEOTIDE SEQUENCE [LARGE SCALE GENOMIC DNA]</scope>
    <source>
        <strain evidence="9">B123</strain>
    </source>
</reference>
<evidence type="ECO:0000313" key="9">
    <source>
        <dbReference type="Proteomes" id="UP000011958"/>
    </source>
</evidence>
<dbReference type="InterPro" id="IPR036175">
    <property type="entry name" value="Sec23/24_helical_dom_sf"/>
</dbReference>
<dbReference type="Pfam" id="PF04810">
    <property type="entry name" value="zf-Sec23_Sec24"/>
    <property type="match status" value="1"/>
</dbReference>
<dbReference type="InterPro" id="IPR029006">
    <property type="entry name" value="ADF-H/Gelsolin-like_dom_sf"/>
</dbReference>
<dbReference type="Gene3D" id="3.40.50.410">
    <property type="entry name" value="von Willebrand factor, type A domain"/>
    <property type="match status" value="1"/>
</dbReference>